<gene>
    <name evidence="2" type="ORF">A1O3_07072</name>
</gene>
<evidence type="ECO:0000313" key="2">
    <source>
        <dbReference type="EMBL" id="EXJ80788.1"/>
    </source>
</evidence>
<feature type="region of interest" description="Disordered" evidence="1">
    <location>
        <begin position="291"/>
        <end position="321"/>
    </location>
</feature>
<dbReference type="AlphaFoldDB" id="W9XKQ0"/>
<feature type="region of interest" description="Disordered" evidence="1">
    <location>
        <begin position="1"/>
        <end position="89"/>
    </location>
</feature>
<proteinExistence type="predicted"/>
<evidence type="ECO:0000256" key="1">
    <source>
        <dbReference type="SAM" id="MobiDB-lite"/>
    </source>
</evidence>
<dbReference type="HOGENOM" id="CLU_514816_0_0_1"/>
<comment type="caution">
    <text evidence="2">The sequence shown here is derived from an EMBL/GenBank/DDBJ whole genome shotgun (WGS) entry which is preliminary data.</text>
</comment>
<feature type="region of interest" description="Disordered" evidence="1">
    <location>
        <begin position="503"/>
        <end position="528"/>
    </location>
</feature>
<accession>W9XKQ0</accession>
<protein>
    <submittedName>
        <fullName evidence="2">Uncharacterized protein</fullName>
    </submittedName>
</protein>
<feature type="compositionally biased region" description="Basic and acidic residues" evidence="1">
    <location>
        <begin position="28"/>
        <end position="39"/>
    </location>
</feature>
<sequence>MPITFQPVSSAAASLRSEPLLSPPRSHTGSEDVPFKADDSDQTSLSMKKGRSRRRSRQLPFGESAVRSGRHSMVTRYHNSRKPRKPGPACSFLPLRKSRSQPSIHSRSVTGSVELLSSRELRARRWTVPSKASSTRALATVVPLQEVADRRPTKKSKSSLSPAMITLRRATTAGSQRRLSLTSFPPPKFGRRSSGFLSTIFNTITTGHHDATSSFTNAQTNSQKASFITSSSGEVRPATSTIAPPVRTEVVALDTPVSFPGQVYTPQPGRRCSTRYISDDGVYEIIWDQSGSTTTSEGAAPSPQSREWALGRRGSGDTEPVERRLSRALIQSRRTSLQGAASRRGSYWPTSETTYAQGLLDLFDSPKLARLARETAFRNLPRSRASKTTLAPEIARMDITQQMVVEPLGQQEEDQVVDFFPPFQSRLSMAGSTKLHDPFPRWAERGQEAHEHLCTPVPGSPGGEAAWSRRSSYGSMIGISRHIKRRSVSAGPHSYLNVSEGCDAGNRSSCRSYGKGLDDDTAPLLGAT</sequence>
<dbReference type="RefSeq" id="XP_007735376.1">
    <property type="nucleotide sequence ID" value="XM_007737186.1"/>
</dbReference>
<keyword evidence="3" id="KW-1185">Reference proteome</keyword>
<feature type="compositionally biased region" description="Polar residues" evidence="1">
    <location>
        <begin position="1"/>
        <end position="12"/>
    </location>
</feature>
<dbReference type="Proteomes" id="UP000019478">
    <property type="component" value="Unassembled WGS sequence"/>
</dbReference>
<dbReference type="GeneID" id="19171176"/>
<evidence type="ECO:0000313" key="3">
    <source>
        <dbReference type="Proteomes" id="UP000019478"/>
    </source>
</evidence>
<dbReference type="eggNOG" id="ENOG502QXXG">
    <property type="taxonomic scope" value="Eukaryota"/>
</dbReference>
<organism evidence="2 3">
    <name type="scientific">Capronia epimyces CBS 606.96</name>
    <dbReference type="NCBI Taxonomy" id="1182542"/>
    <lineage>
        <taxon>Eukaryota</taxon>
        <taxon>Fungi</taxon>
        <taxon>Dikarya</taxon>
        <taxon>Ascomycota</taxon>
        <taxon>Pezizomycotina</taxon>
        <taxon>Eurotiomycetes</taxon>
        <taxon>Chaetothyriomycetidae</taxon>
        <taxon>Chaetothyriales</taxon>
        <taxon>Herpotrichiellaceae</taxon>
        <taxon>Capronia</taxon>
    </lineage>
</organism>
<feature type="compositionally biased region" description="Polar residues" evidence="1">
    <location>
        <begin position="291"/>
        <end position="305"/>
    </location>
</feature>
<name>W9XKQ0_9EURO</name>
<dbReference type="OrthoDB" id="4158853at2759"/>
<reference evidence="2 3" key="1">
    <citation type="submission" date="2013-03" db="EMBL/GenBank/DDBJ databases">
        <title>The Genome Sequence of Capronia epimyces CBS 606.96.</title>
        <authorList>
            <consortium name="The Broad Institute Genomics Platform"/>
            <person name="Cuomo C."/>
            <person name="de Hoog S."/>
            <person name="Gorbushina A."/>
            <person name="Walker B."/>
            <person name="Young S.K."/>
            <person name="Zeng Q."/>
            <person name="Gargeya S."/>
            <person name="Fitzgerald M."/>
            <person name="Haas B."/>
            <person name="Abouelleil A."/>
            <person name="Allen A.W."/>
            <person name="Alvarado L."/>
            <person name="Arachchi H.M."/>
            <person name="Berlin A.M."/>
            <person name="Chapman S.B."/>
            <person name="Gainer-Dewar J."/>
            <person name="Goldberg J."/>
            <person name="Griggs A."/>
            <person name="Gujja S."/>
            <person name="Hansen M."/>
            <person name="Howarth C."/>
            <person name="Imamovic A."/>
            <person name="Ireland A."/>
            <person name="Larimer J."/>
            <person name="McCowan C."/>
            <person name="Murphy C."/>
            <person name="Pearson M."/>
            <person name="Poon T.W."/>
            <person name="Priest M."/>
            <person name="Roberts A."/>
            <person name="Saif S."/>
            <person name="Shea T."/>
            <person name="Sisk P."/>
            <person name="Sykes S."/>
            <person name="Wortman J."/>
            <person name="Nusbaum C."/>
            <person name="Birren B."/>
        </authorList>
    </citation>
    <scope>NUCLEOTIDE SEQUENCE [LARGE SCALE GENOMIC DNA]</scope>
    <source>
        <strain evidence="2 3">CBS 606.96</strain>
    </source>
</reference>
<feature type="compositionally biased region" description="Basic residues" evidence="1">
    <location>
        <begin position="48"/>
        <end position="57"/>
    </location>
</feature>
<dbReference type="EMBL" id="AMGY01000006">
    <property type="protein sequence ID" value="EXJ80788.1"/>
    <property type="molecule type" value="Genomic_DNA"/>
</dbReference>